<evidence type="ECO:0000313" key="1">
    <source>
        <dbReference type="EMBL" id="UGO50850.1"/>
    </source>
</evidence>
<gene>
    <name evidence="1" type="ORF">SOPHRITA_263</name>
</gene>
<sequence length="65" mass="7388">MMNETMLELMRKGFSVYIGIEEDGFCVSLIKNVKLDKSAKGISYTPEKSLAKAMLEYIDNHGRIE</sequence>
<protein>
    <submittedName>
        <fullName evidence="1">Uncharacterized protein</fullName>
    </submittedName>
</protein>
<accession>A0AAE9CDK2</accession>
<dbReference type="EMBL" id="OK499991">
    <property type="protein sequence ID" value="UGO50850.1"/>
    <property type="molecule type" value="Genomic_DNA"/>
</dbReference>
<evidence type="ECO:0000313" key="2">
    <source>
        <dbReference type="Proteomes" id="UP000827460"/>
    </source>
</evidence>
<proteinExistence type="predicted"/>
<reference evidence="1" key="1">
    <citation type="submission" date="2021-10" db="EMBL/GenBank/DDBJ databases">
        <authorList>
            <person name="Lavering E.D."/>
            <person name="James R."/>
            <person name="Fairholm J.D."/>
            <person name="Ogilvie B.H."/>
            <person name="Thurgood T.L."/>
            <person name="Robison R.A."/>
            <person name="Grose J.H."/>
        </authorList>
    </citation>
    <scope>NUCLEOTIDE SEQUENCE</scope>
</reference>
<keyword evidence="2" id="KW-1185">Reference proteome</keyword>
<organism evidence="1 2">
    <name type="scientific">Bacillus phage vB_BanS_Sophrita</name>
    <dbReference type="NCBI Taxonomy" id="2894790"/>
    <lineage>
        <taxon>Viruses</taxon>
        <taxon>Duplodnaviria</taxon>
        <taxon>Heunggongvirae</taxon>
        <taxon>Uroviricota</taxon>
        <taxon>Caudoviricetes</taxon>
        <taxon>Joanripponvirinae</taxon>
        <taxon>Sophritavirus</taxon>
        <taxon>Sophritavirus sophrita</taxon>
    </lineage>
</organism>
<dbReference type="Proteomes" id="UP000827460">
    <property type="component" value="Segment"/>
</dbReference>
<name>A0AAE9CDK2_9CAUD</name>